<evidence type="ECO:0000313" key="4">
    <source>
        <dbReference type="Proteomes" id="UP000176005"/>
    </source>
</evidence>
<dbReference type="Gene3D" id="3.30.530.20">
    <property type="match status" value="1"/>
</dbReference>
<dbReference type="EMBL" id="LJGW01000207">
    <property type="protein sequence ID" value="OEV11618.1"/>
    <property type="molecule type" value="Genomic_DNA"/>
</dbReference>
<evidence type="ECO:0000256" key="1">
    <source>
        <dbReference type="ARBA" id="ARBA00006817"/>
    </source>
</evidence>
<protein>
    <submittedName>
        <fullName evidence="3">Polyketide cyclase</fullName>
    </submittedName>
</protein>
<dbReference type="Proteomes" id="UP000176005">
    <property type="component" value="Unassembled WGS sequence"/>
</dbReference>
<evidence type="ECO:0000313" key="3">
    <source>
        <dbReference type="EMBL" id="OEV11618.1"/>
    </source>
</evidence>
<reference evidence="3 4" key="1">
    <citation type="journal article" date="2016" name="Front. Microbiol.">
        <title>Comparative Genomics Analysis of Streptomyces Species Reveals Their Adaptation to the Marine Environment and Their Diversity at the Genomic Level.</title>
        <authorList>
            <person name="Tian X."/>
            <person name="Zhang Z."/>
            <person name="Yang T."/>
            <person name="Chen M."/>
            <person name="Li J."/>
            <person name="Chen F."/>
            <person name="Yang J."/>
            <person name="Li W."/>
            <person name="Zhang B."/>
            <person name="Zhang Z."/>
            <person name="Wu J."/>
            <person name="Zhang C."/>
            <person name="Long L."/>
            <person name="Xiao J."/>
        </authorList>
    </citation>
    <scope>NUCLEOTIDE SEQUENCE [LARGE SCALE GENOMIC DNA]</scope>
    <source>
        <strain evidence="3 4">SCSIO 10429</strain>
    </source>
</reference>
<dbReference type="CDD" id="cd08899">
    <property type="entry name" value="SRPBCC_CalC_Aha1-like_6"/>
    <property type="match status" value="1"/>
</dbReference>
<sequence length="219" mass="23789">MSDGDTAGRADEVHRELGVRLLAGRDTPAVLLRRTYDAAVEDVWDACTDPERLGRWLLPVTGDLKPGGDYRLEGGAYGEILRCEPPRLLKVSWLFGEDPDVSEVEVRLTARSPDRTVLELEHVAVTPPEIWDVFGPGATGLVWDLTALGLHLHLRDGQDGDPPVDLSVWRESDEARAFMTHSSEAWGAAYEAAGAPAEVAAACVEATTSFYVRPRGDGA</sequence>
<dbReference type="InterPro" id="IPR023393">
    <property type="entry name" value="START-like_dom_sf"/>
</dbReference>
<organism evidence="3 4">
    <name type="scientific">Streptomyces nanshensis</name>
    <dbReference type="NCBI Taxonomy" id="518642"/>
    <lineage>
        <taxon>Bacteria</taxon>
        <taxon>Bacillati</taxon>
        <taxon>Actinomycetota</taxon>
        <taxon>Actinomycetes</taxon>
        <taxon>Kitasatosporales</taxon>
        <taxon>Streptomycetaceae</taxon>
        <taxon>Streptomyces</taxon>
    </lineage>
</organism>
<proteinExistence type="inferred from homology"/>
<dbReference type="PATRIC" id="fig|518642.10.peg.2567"/>
<keyword evidence="4" id="KW-1185">Reference proteome</keyword>
<dbReference type="RefSeq" id="WP_070016872.1">
    <property type="nucleotide sequence ID" value="NZ_LJGW01000207.1"/>
</dbReference>
<evidence type="ECO:0000259" key="2">
    <source>
        <dbReference type="Pfam" id="PF08327"/>
    </source>
</evidence>
<dbReference type="AlphaFoldDB" id="A0A1E7L620"/>
<comment type="caution">
    <text evidence="3">The sequence shown here is derived from an EMBL/GenBank/DDBJ whole genome shotgun (WGS) entry which is preliminary data.</text>
</comment>
<dbReference type="SUPFAM" id="SSF55961">
    <property type="entry name" value="Bet v1-like"/>
    <property type="match status" value="1"/>
</dbReference>
<accession>A0A1E7L620</accession>
<feature type="domain" description="Activator of Hsp90 ATPase homologue 1/2-like C-terminal" evidence="2">
    <location>
        <begin position="37"/>
        <end position="130"/>
    </location>
</feature>
<comment type="similarity">
    <text evidence="1">Belongs to the AHA1 family.</text>
</comment>
<gene>
    <name evidence="3" type="ORF">AN218_12125</name>
</gene>
<dbReference type="InterPro" id="IPR013538">
    <property type="entry name" value="ASHA1/2-like_C"/>
</dbReference>
<name>A0A1E7L620_9ACTN</name>
<dbReference type="Pfam" id="PF08327">
    <property type="entry name" value="AHSA1"/>
    <property type="match status" value="1"/>
</dbReference>